<accession>A0A846QT19</accession>
<evidence type="ECO:0000259" key="2">
    <source>
        <dbReference type="Pfam" id="PF00582"/>
    </source>
</evidence>
<sequence>MENISTILVPFDFSESANQALEYTVDYIGDSKIKIVLVHIAPDPNSVKDEGFKVLNEKYARNLKIPMEWLVSKNSLAETIVEIQNNKKADLVIMGTSGSKNKIGTTNTAELVLATDCPVIVVPKNIENFSIKNISLVLGVNEIEDTSVLATLLNVTKRFNAKVHVLTVQNEPGTYGYSKADEKNENALMYYLEDFYAEHTFIENQDILEGIFSYVDSHSIDMIAVMPRNHTSKSAPSKGLLTKELTMRSAVPVLALD</sequence>
<comment type="caution">
    <text evidence="3">The sequence shown here is derived from an EMBL/GenBank/DDBJ whole genome shotgun (WGS) entry which is preliminary data.</text>
</comment>
<dbReference type="Gene3D" id="3.40.50.12370">
    <property type="match status" value="1"/>
</dbReference>
<dbReference type="InterPro" id="IPR006015">
    <property type="entry name" value="Universal_stress_UspA"/>
</dbReference>
<name>A0A846QT19_9FLAO</name>
<evidence type="ECO:0000313" key="4">
    <source>
        <dbReference type="Proteomes" id="UP000590442"/>
    </source>
</evidence>
<evidence type="ECO:0000313" key="3">
    <source>
        <dbReference type="EMBL" id="NJB71331.1"/>
    </source>
</evidence>
<dbReference type="AlphaFoldDB" id="A0A846QT19"/>
<dbReference type="PANTHER" id="PTHR46268:SF6">
    <property type="entry name" value="UNIVERSAL STRESS PROTEIN UP12"/>
    <property type="match status" value="1"/>
</dbReference>
<dbReference type="InterPro" id="IPR006016">
    <property type="entry name" value="UspA"/>
</dbReference>
<dbReference type="SUPFAM" id="SSF52402">
    <property type="entry name" value="Adenine nucleotide alpha hydrolases-like"/>
    <property type="match status" value="2"/>
</dbReference>
<keyword evidence="4" id="KW-1185">Reference proteome</keyword>
<dbReference type="PANTHER" id="PTHR46268">
    <property type="entry name" value="STRESS RESPONSE PROTEIN NHAX"/>
    <property type="match status" value="1"/>
</dbReference>
<feature type="domain" description="UspA" evidence="2">
    <location>
        <begin position="5"/>
        <end position="123"/>
    </location>
</feature>
<organism evidence="3 4">
    <name type="scientific">Saonia flava</name>
    <dbReference type="NCBI Taxonomy" id="523696"/>
    <lineage>
        <taxon>Bacteria</taxon>
        <taxon>Pseudomonadati</taxon>
        <taxon>Bacteroidota</taxon>
        <taxon>Flavobacteriia</taxon>
        <taxon>Flavobacteriales</taxon>
        <taxon>Flavobacteriaceae</taxon>
        <taxon>Saonia</taxon>
    </lineage>
</organism>
<dbReference type="Proteomes" id="UP000590442">
    <property type="component" value="Unassembled WGS sequence"/>
</dbReference>
<dbReference type="CDD" id="cd00293">
    <property type="entry name" value="USP-like"/>
    <property type="match status" value="1"/>
</dbReference>
<reference evidence="3 4" key="1">
    <citation type="submission" date="2020-03" db="EMBL/GenBank/DDBJ databases">
        <title>Genomic Encyclopedia of Type Strains, Phase IV (KMG-IV): sequencing the most valuable type-strain genomes for metagenomic binning, comparative biology and taxonomic classification.</title>
        <authorList>
            <person name="Goeker M."/>
        </authorList>
    </citation>
    <scope>NUCLEOTIDE SEQUENCE [LARGE SCALE GENOMIC DNA]</scope>
    <source>
        <strain evidence="3 4">DSM 29762</strain>
    </source>
</reference>
<evidence type="ECO:0000256" key="1">
    <source>
        <dbReference type="ARBA" id="ARBA00008791"/>
    </source>
</evidence>
<dbReference type="Pfam" id="PF00582">
    <property type="entry name" value="Usp"/>
    <property type="match status" value="1"/>
</dbReference>
<dbReference type="PRINTS" id="PR01438">
    <property type="entry name" value="UNVRSLSTRESS"/>
</dbReference>
<dbReference type="RefSeq" id="WP_167962994.1">
    <property type="nucleotide sequence ID" value="NZ_JAATJJ010000001.1"/>
</dbReference>
<proteinExistence type="inferred from homology"/>
<gene>
    <name evidence="3" type="ORF">GGR42_001793</name>
</gene>
<comment type="similarity">
    <text evidence="1">Belongs to the universal stress protein A family.</text>
</comment>
<dbReference type="EMBL" id="JAATJJ010000001">
    <property type="protein sequence ID" value="NJB71331.1"/>
    <property type="molecule type" value="Genomic_DNA"/>
</dbReference>
<protein>
    <submittedName>
        <fullName evidence="3">Nucleotide-binding universal stress UspA family protein</fullName>
    </submittedName>
</protein>